<dbReference type="PANTHER" id="PTHR43128">
    <property type="entry name" value="L-2-HYDROXYCARBOXYLATE DEHYDROGENASE (NAD(P)(+))"/>
    <property type="match status" value="1"/>
</dbReference>
<dbReference type="InterPro" id="IPR036291">
    <property type="entry name" value="NAD(P)-bd_dom_sf"/>
</dbReference>
<comment type="catalytic activity">
    <reaction evidence="6 9">
        <text>(S)-lactate + NAD(+) = pyruvate + NADH + H(+)</text>
        <dbReference type="Rhea" id="RHEA:23444"/>
        <dbReference type="ChEBI" id="CHEBI:15361"/>
        <dbReference type="ChEBI" id="CHEBI:15378"/>
        <dbReference type="ChEBI" id="CHEBI:16651"/>
        <dbReference type="ChEBI" id="CHEBI:57540"/>
        <dbReference type="ChEBI" id="CHEBI:57945"/>
        <dbReference type="EC" id="1.1.1.27"/>
    </reaction>
</comment>
<evidence type="ECO:0000256" key="5">
    <source>
        <dbReference type="ARBA" id="ARBA00023027"/>
    </source>
</evidence>
<dbReference type="Gene3D" id="3.40.50.720">
    <property type="entry name" value="NAD(P)-binding Rossmann-like Domain"/>
    <property type="match status" value="1"/>
</dbReference>
<evidence type="ECO:0000256" key="6">
    <source>
        <dbReference type="ARBA" id="ARBA00049258"/>
    </source>
</evidence>
<evidence type="ECO:0000256" key="3">
    <source>
        <dbReference type="ARBA" id="ARBA00012967"/>
    </source>
</evidence>
<feature type="binding site" evidence="8">
    <location>
        <begin position="32"/>
        <end position="37"/>
    </location>
    <ligand>
        <name>NAD(+)</name>
        <dbReference type="ChEBI" id="CHEBI:57540"/>
    </ligand>
</feature>
<accession>A0AAD7XKJ3</accession>
<evidence type="ECO:0000259" key="11">
    <source>
        <dbReference type="Pfam" id="PF00056"/>
    </source>
</evidence>
<comment type="caution">
    <text evidence="13">The sequence shown here is derived from an EMBL/GenBank/DDBJ whole genome shotgun (WGS) entry which is preliminary data.</text>
</comment>
<evidence type="ECO:0000313" key="14">
    <source>
        <dbReference type="Proteomes" id="UP001230188"/>
    </source>
</evidence>
<dbReference type="SUPFAM" id="SSF56327">
    <property type="entry name" value="LDH C-terminal domain-like"/>
    <property type="match status" value="1"/>
</dbReference>
<dbReference type="InterPro" id="IPR015955">
    <property type="entry name" value="Lactate_DH/Glyco_Ohase_4_C"/>
</dbReference>
<comment type="pathway">
    <text evidence="1 9">Fermentation; pyruvate fermentation to lactate; (S)-lactate from pyruvate: step 1/1.</text>
</comment>
<protein>
    <recommendedName>
        <fullName evidence="3 9">L-lactate dehydrogenase</fullName>
        <ecNumber evidence="3 9">1.1.1.27</ecNumber>
    </recommendedName>
</protein>
<dbReference type="HAMAP" id="MF_00488">
    <property type="entry name" value="Lactate_dehydrog"/>
    <property type="match status" value="1"/>
</dbReference>
<gene>
    <name evidence="13" type="ORF">CTAYLR_007110</name>
</gene>
<evidence type="ECO:0000256" key="9">
    <source>
        <dbReference type="RuleBase" id="RU000496"/>
    </source>
</evidence>
<dbReference type="Gene3D" id="3.90.110.10">
    <property type="entry name" value="Lactate dehydrogenase/glycoside hydrolase, family 4, C-terminal"/>
    <property type="match status" value="1"/>
</dbReference>
<feature type="active site" description="Proton acceptor" evidence="7">
    <location>
        <position position="200"/>
    </location>
</feature>
<feature type="domain" description="Lactate/malate dehydrogenase N-terminal" evidence="11">
    <location>
        <begin position="27"/>
        <end position="156"/>
    </location>
</feature>
<feature type="binding site" evidence="8">
    <location>
        <position position="117"/>
    </location>
    <ligand>
        <name>NAD(+)</name>
        <dbReference type="ChEBI" id="CHEBI:57540"/>
    </ligand>
</feature>
<dbReference type="GO" id="GO:0006089">
    <property type="term" value="P:lactate metabolic process"/>
    <property type="evidence" value="ECO:0007669"/>
    <property type="project" value="TreeGrafter"/>
</dbReference>
<evidence type="ECO:0000313" key="13">
    <source>
        <dbReference type="EMBL" id="KAJ8599535.1"/>
    </source>
</evidence>
<dbReference type="PANTHER" id="PTHR43128:SF16">
    <property type="entry name" value="L-LACTATE DEHYDROGENASE"/>
    <property type="match status" value="1"/>
</dbReference>
<keyword evidence="14" id="KW-1185">Reference proteome</keyword>
<keyword evidence="5 8" id="KW-0520">NAD</keyword>
<evidence type="ECO:0000256" key="1">
    <source>
        <dbReference type="ARBA" id="ARBA00004843"/>
    </source>
</evidence>
<evidence type="ECO:0000256" key="4">
    <source>
        <dbReference type="ARBA" id="ARBA00023002"/>
    </source>
</evidence>
<dbReference type="PRINTS" id="PR00086">
    <property type="entry name" value="LLDHDRGNASE"/>
</dbReference>
<reference evidence="13" key="1">
    <citation type="submission" date="2023-01" db="EMBL/GenBank/DDBJ databases">
        <title>Metagenome sequencing of chrysophaentin producing Chrysophaeum taylorii.</title>
        <authorList>
            <person name="Davison J."/>
            <person name="Bewley C."/>
        </authorList>
    </citation>
    <scope>NUCLEOTIDE SEQUENCE</scope>
    <source>
        <strain evidence="13">NIES-1699</strain>
    </source>
</reference>
<sequence>MLVRGLLRTTTRAQLGRRWYIATDQLKVGIVGTGMVGATAAYAMILQGIGREIVLVDLNKKRTEAEADDLNHAVPFTKPELVTVGDYPDLDGCKVVVVAAGVSQKPGETRQALLGRNAKVFETVIPKILQHSPKATLLVATNPVDVMTHLAARFAAAHGAPASHVLGTGTCLDSARFSHLLGRHLGVDSSSVHGYVVGEHGDSEVLLWSLVTVGGVPLDDYCQARQILLDDAIKRDIDFKVRRAAYRIIEGKGSTYYGVGAAIAAIVHAIIHNEKCVLTICAPMATVAGVQNTTVAMPFLVGGDGVIAVLPLSLQGEEYAQLSKSAEVIKEAIAGIDEMEIAEENKQHNQQGATNNHNNNNNNNQRA</sequence>
<feature type="domain" description="Lactate/malate dehydrogenase C-terminal" evidence="12">
    <location>
        <begin position="170"/>
        <end position="335"/>
    </location>
</feature>
<dbReference type="GO" id="GO:0005737">
    <property type="term" value="C:cytoplasm"/>
    <property type="evidence" value="ECO:0007669"/>
    <property type="project" value="InterPro"/>
</dbReference>
<evidence type="ECO:0000256" key="2">
    <source>
        <dbReference type="ARBA" id="ARBA00006054"/>
    </source>
</evidence>
<dbReference type="PIRSF" id="PIRSF000102">
    <property type="entry name" value="Lac_mal_DH"/>
    <property type="match status" value="1"/>
</dbReference>
<dbReference type="GO" id="GO:0004459">
    <property type="term" value="F:L-lactate dehydrogenase (NAD+) activity"/>
    <property type="evidence" value="ECO:0007669"/>
    <property type="project" value="UniProtKB-EC"/>
</dbReference>
<evidence type="ECO:0000256" key="10">
    <source>
        <dbReference type="SAM" id="MobiDB-lite"/>
    </source>
</evidence>
<proteinExistence type="inferred from homology"/>
<dbReference type="AlphaFoldDB" id="A0AAD7XKJ3"/>
<feature type="region of interest" description="Disordered" evidence="10">
    <location>
        <begin position="345"/>
        <end position="367"/>
    </location>
</feature>
<dbReference type="EMBL" id="JAQMWT010000553">
    <property type="protein sequence ID" value="KAJ8599535.1"/>
    <property type="molecule type" value="Genomic_DNA"/>
</dbReference>
<feature type="compositionally biased region" description="Low complexity" evidence="10">
    <location>
        <begin position="355"/>
        <end position="367"/>
    </location>
</feature>
<dbReference type="NCBIfam" id="TIGR01771">
    <property type="entry name" value="L-LDH-NAD"/>
    <property type="match status" value="1"/>
</dbReference>
<dbReference type="InterPro" id="IPR001236">
    <property type="entry name" value="Lactate/malate_DH_N"/>
</dbReference>
<dbReference type="Pfam" id="PF02866">
    <property type="entry name" value="Ldh_1_C"/>
    <property type="match status" value="1"/>
</dbReference>
<evidence type="ECO:0000259" key="12">
    <source>
        <dbReference type="Pfam" id="PF02866"/>
    </source>
</evidence>
<organism evidence="13 14">
    <name type="scientific">Chrysophaeum taylorii</name>
    <dbReference type="NCBI Taxonomy" id="2483200"/>
    <lineage>
        <taxon>Eukaryota</taxon>
        <taxon>Sar</taxon>
        <taxon>Stramenopiles</taxon>
        <taxon>Ochrophyta</taxon>
        <taxon>Pelagophyceae</taxon>
        <taxon>Pelagomonadales</taxon>
        <taxon>Pelagomonadaceae</taxon>
        <taxon>Chrysophaeum</taxon>
    </lineage>
</organism>
<comment type="similarity">
    <text evidence="2">Belongs to the LDH/MDH superfamily. LDH family.</text>
</comment>
<dbReference type="InterPro" id="IPR011304">
    <property type="entry name" value="L-lactate_DH"/>
</dbReference>
<dbReference type="InterPro" id="IPR022383">
    <property type="entry name" value="Lactate/malate_DH_C"/>
</dbReference>
<evidence type="ECO:0000256" key="7">
    <source>
        <dbReference type="PIRSR" id="PIRSR000102-1"/>
    </source>
</evidence>
<dbReference type="Pfam" id="PF00056">
    <property type="entry name" value="Ldh_1_N"/>
    <property type="match status" value="1"/>
</dbReference>
<feature type="binding site" evidence="8">
    <location>
        <position position="57"/>
    </location>
    <ligand>
        <name>NAD(+)</name>
        <dbReference type="ChEBI" id="CHEBI:57540"/>
    </ligand>
</feature>
<evidence type="ECO:0000256" key="8">
    <source>
        <dbReference type="PIRSR" id="PIRSR000102-3"/>
    </source>
</evidence>
<dbReference type="EC" id="1.1.1.27" evidence="3 9"/>
<name>A0AAD7XKJ3_9STRA</name>
<dbReference type="InterPro" id="IPR018177">
    <property type="entry name" value="L-lactate_DH_AS"/>
</dbReference>
<dbReference type="Proteomes" id="UP001230188">
    <property type="component" value="Unassembled WGS sequence"/>
</dbReference>
<dbReference type="PROSITE" id="PS00064">
    <property type="entry name" value="L_LDH"/>
    <property type="match status" value="1"/>
</dbReference>
<dbReference type="SUPFAM" id="SSF51735">
    <property type="entry name" value="NAD(P)-binding Rossmann-fold domains"/>
    <property type="match status" value="1"/>
</dbReference>
<keyword evidence="4 9" id="KW-0560">Oxidoreductase</keyword>
<dbReference type="InterPro" id="IPR001557">
    <property type="entry name" value="L-lactate/malate_DH"/>
</dbReference>